<evidence type="ECO:0000313" key="1">
    <source>
        <dbReference type="EMBL" id="GJS78199.1"/>
    </source>
</evidence>
<protein>
    <submittedName>
        <fullName evidence="1">Uncharacterized protein</fullName>
    </submittedName>
</protein>
<evidence type="ECO:0000313" key="2">
    <source>
        <dbReference type="Proteomes" id="UP001151760"/>
    </source>
</evidence>
<dbReference type="EMBL" id="BQNB010010506">
    <property type="protein sequence ID" value="GJS78199.1"/>
    <property type="molecule type" value="Genomic_DNA"/>
</dbReference>
<gene>
    <name evidence="1" type="ORF">Tco_0728080</name>
</gene>
<proteinExistence type="predicted"/>
<accession>A0ABQ4YK55</accession>
<organism evidence="1 2">
    <name type="scientific">Tanacetum coccineum</name>
    <dbReference type="NCBI Taxonomy" id="301880"/>
    <lineage>
        <taxon>Eukaryota</taxon>
        <taxon>Viridiplantae</taxon>
        <taxon>Streptophyta</taxon>
        <taxon>Embryophyta</taxon>
        <taxon>Tracheophyta</taxon>
        <taxon>Spermatophyta</taxon>
        <taxon>Magnoliopsida</taxon>
        <taxon>eudicotyledons</taxon>
        <taxon>Gunneridae</taxon>
        <taxon>Pentapetalae</taxon>
        <taxon>asterids</taxon>
        <taxon>campanulids</taxon>
        <taxon>Asterales</taxon>
        <taxon>Asteraceae</taxon>
        <taxon>Asteroideae</taxon>
        <taxon>Anthemideae</taxon>
        <taxon>Anthemidinae</taxon>
        <taxon>Tanacetum</taxon>
    </lineage>
</organism>
<reference evidence="1" key="1">
    <citation type="journal article" date="2022" name="Int. J. Mol. Sci.">
        <title>Draft Genome of Tanacetum Coccineum: Genomic Comparison of Closely Related Tanacetum-Family Plants.</title>
        <authorList>
            <person name="Yamashiro T."/>
            <person name="Shiraishi A."/>
            <person name="Nakayama K."/>
            <person name="Satake H."/>
        </authorList>
    </citation>
    <scope>NUCLEOTIDE SEQUENCE</scope>
</reference>
<sequence length="270" mass="30838">MLLELKSLFEKQARFERFDLIQTFHACKREEGKPAGSYVLKMKGYVEKLDYLGYVLPQDLSGKEKARGKKIKPVYIPEPKNPKFLISSSGKGYEPAYHHKEVGYCKRNCPAYLAELIMKKKQVGTASSSEVEGFEPPQEEEAPVCRSVRTHQAPECLCLNVEVEEHNLRDLNEPTNYKASMLDPQSDKWLDAMNAEMQYMKDNQVWLLVDLPPNAKGFYLNLHGCYEGTFSPVVTLELLVLWKTLNGIYVTSGSILEEKGQEYDITQKKS</sequence>
<dbReference type="Proteomes" id="UP001151760">
    <property type="component" value="Unassembled WGS sequence"/>
</dbReference>
<reference evidence="1" key="2">
    <citation type="submission" date="2022-01" db="EMBL/GenBank/DDBJ databases">
        <authorList>
            <person name="Yamashiro T."/>
            <person name="Shiraishi A."/>
            <person name="Satake H."/>
            <person name="Nakayama K."/>
        </authorList>
    </citation>
    <scope>NUCLEOTIDE SEQUENCE</scope>
</reference>
<keyword evidence="2" id="KW-1185">Reference proteome</keyword>
<comment type="caution">
    <text evidence="1">The sequence shown here is derived from an EMBL/GenBank/DDBJ whole genome shotgun (WGS) entry which is preliminary data.</text>
</comment>
<name>A0ABQ4YK55_9ASTR</name>